<comment type="caution">
    <text evidence="9">The sequence shown here is derived from an EMBL/GenBank/DDBJ whole genome shotgun (WGS) entry which is preliminary data.</text>
</comment>
<feature type="domain" description="Peptidase C1A papain C-terminal" evidence="7">
    <location>
        <begin position="113"/>
        <end position="322"/>
    </location>
</feature>
<dbReference type="OrthoDB" id="10253408at2759"/>
<evidence type="ECO:0000256" key="2">
    <source>
        <dbReference type="ARBA" id="ARBA00022670"/>
    </source>
</evidence>
<evidence type="ECO:0000259" key="8">
    <source>
        <dbReference type="SMART" id="SM00848"/>
    </source>
</evidence>
<dbReference type="InterPro" id="IPR025661">
    <property type="entry name" value="Pept_asp_AS"/>
</dbReference>
<evidence type="ECO:0000256" key="3">
    <source>
        <dbReference type="ARBA" id="ARBA00022801"/>
    </source>
</evidence>
<dbReference type="InterPro" id="IPR025660">
    <property type="entry name" value="Pept_his_AS"/>
</dbReference>
<keyword evidence="3" id="KW-0378">Hydrolase</keyword>
<dbReference type="Proteomes" id="UP000625711">
    <property type="component" value="Unassembled WGS sequence"/>
</dbReference>
<organism evidence="9 10">
    <name type="scientific">Rhynchophorus ferrugineus</name>
    <name type="common">Red palm weevil</name>
    <name type="synonym">Curculio ferrugineus</name>
    <dbReference type="NCBI Taxonomy" id="354439"/>
    <lineage>
        <taxon>Eukaryota</taxon>
        <taxon>Metazoa</taxon>
        <taxon>Ecdysozoa</taxon>
        <taxon>Arthropoda</taxon>
        <taxon>Hexapoda</taxon>
        <taxon>Insecta</taxon>
        <taxon>Pterygota</taxon>
        <taxon>Neoptera</taxon>
        <taxon>Endopterygota</taxon>
        <taxon>Coleoptera</taxon>
        <taxon>Polyphaga</taxon>
        <taxon>Cucujiformia</taxon>
        <taxon>Curculionidae</taxon>
        <taxon>Dryophthorinae</taxon>
        <taxon>Rhynchophorus</taxon>
    </lineage>
</organism>
<keyword evidence="4" id="KW-0788">Thiol protease</keyword>
<dbReference type="PROSITE" id="PS00639">
    <property type="entry name" value="THIOL_PROTEASE_HIS"/>
    <property type="match status" value="1"/>
</dbReference>
<keyword evidence="5" id="KW-1015">Disulfide bond</keyword>
<keyword evidence="2" id="KW-0645">Protease</keyword>
<dbReference type="PRINTS" id="PR00705">
    <property type="entry name" value="PAPAIN"/>
</dbReference>
<feature type="chain" id="PRO_5032356038" evidence="6">
    <location>
        <begin position="19"/>
        <end position="324"/>
    </location>
</feature>
<dbReference type="SMART" id="SM00848">
    <property type="entry name" value="Inhibitor_I29"/>
    <property type="match status" value="1"/>
</dbReference>
<evidence type="ECO:0000256" key="6">
    <source>
        <dbReference type="SAM" id="SignalP"/>
    </source>
</evidence>
<evidence type="ECO:0000256" key="4">
    <source>
        <dbReference type="ARBA" id="ARBA00022807"/>
    </source>
</evidence>
<dbReference type="InterPro" id="IPR039417">
    <property type="entry name" value="Peptidase_C1A_papain-like"/>
</dbReference>
<feature type="domain" description="Cathepsin propeptide inhibitor" evidence="8">
    <location>
        <begin position="25"/>
        <end position="85"/>
    </location>
</feature>
<feature type="signal peptide" evidence="6">
    <location>
        <begin position="1"/>
        <end position="18"/>
    </location>
</feature>
<dbReference type="Pfam" id="PF08246">
    <property type="entry name" value="Inhibitor_I29"/>
    <property type="match status" value="1"/>
</dbReference>
<dbReference type="InterPro" id="IPR013201">
    <property type="entry name" value="Prot_inhib_I29"/>
</dbReference>
<name>A0A834IF57_RHYFE</name>
<dbReference type="InterPro" id="IPR038765">
    <property type="entry name" value="Papain-like_cys_pep_sf"/>
</dbReference>
<dbReference type="SUPFAM" id="SSF54001">
    <property type="entry name" value="Cysteine proteinases"/>
    <property type="match status" value="1"/>
</dbReference>
<dbReference type="InterPro" id="IPR000668">
    <property type="entry name" value="Peptidase_C1A_C"/>
</dbReference>
<evidence type="ECO:0000256" key="1">
    <source>
        <dbReference type="ARBA" id="ARBA00008455"/>
    </source>
</evidence>
<comment type="similarity">
    <text evidence="1">Belongs to the peptidase C1 family.</text>
</comment>
<evidence type="ECO:0000256" key="5">
    <source>
        <dbReference type="ARBA" id="ARBA00023157"/>
    </source>
</evidence>
<dbReference type="InterPro" id="IPR013128">
    <property type="entry name" value="Peptidase_C1A"/>
</dbReference>
<dbReference type="GO" id="GO:0008234">
    <property type="term" value="F:cysteine-type peptidase activity"/>
    <property type="evidence" value="ECO:0007669"/>
    <property type="project" value="UniProtKB-KW"/>
</dbReference>
<dbReference type="FunFam" id="3.90.70.10:FF:000006">
    <property type="entry name" value="Cathepsin S"/>
    <property type="match status" value="1"/>
</dbReference>
<dbReference type="Gene3D" id="3.90.70.10">
    <property type="entry name" value="Cysteine proteinases"/>
    <property type="match status" value="1"/>
</dbReference>
<evidence type="ECO:0000313" key="10">
    <source>
        <dbReference type="Proteomes" id="UP000625711"/>
    </source>
</evidence>
<gene>
    <name evidence="9" type="ORF">GWI33_006989</name>
</gene>
<dbReference type="EMBL" id="JAACXV010000354">
    <property type="protein sequence ID" value="KAF7279594.1"/>
    <property type="molecule type" value="Genomic_DNA"/>
</dbReference>
<dbReference type="CDD" id="cd02248">
    <property type="entry name" value="Peptidase_C1A"/>
    <property type="match status" value="1"/>
</dbReference>
<dbReference type="PROSITE" id="PS00640">
    <property type="entry name" value="THIOL_PROTEASE_ASN"/>
    <property type="match status" value="1"/>
</dbReference>
<reference evidence="9" key="1">
    <citation type="submission" date="2020-08" db="EMBL/GenBank/DDBJ databases">
        <title>Genome sequencing and assembly of the red palm weevil Rhynchophorus ferrugineus.</title>
        <authorList>
            <person name="Dias G.B."/>
            <person name="Bergman C.M."/>
            <person name="Manee M."/>
        </authorList>
    </citation>
    <scope>NUCLEOTIDE SEQUENCE</scope>
    <source>
        <strain evidence="9">AA-2017</strain>
        <tissue evidence="9">Whole larva</tissue>
    </source>
</reference>
<evidence type="ECO:0000313" key="9">
    <source>
        <dbReference type="EMBL" id="KAF7279594.1"/>
    </source>
</evidence>
<protein>
    <submittedName>
        <fullName evidence="9">Uncharacterized protein</fullName>
    </submittedName>
</protein>
<accession>A0A834IF57</accession>
<dbReference type="GO" id="GO:0006508">
    <property type="term" value="P:proteolysis"/>
    <property type="evidence" value="ECO:0007669"/>
    <property type="project" value="UniProtKB-KW"/>
</dbReference>
<dbReference type="Pfam" id="PF00112">
    <property type="entry name" value="Peptidase_C1"/>
    <property type="match status" value="1"/>
</dbReference>
<dbReference type="AlphaFoldDB" id="A0A834IF57"/>
<dbReference type="PANTHER" id="PTHR12411">
    <property type="entry name" value="CYSTEINE PROTEASE FAMILY C1-RELATED"/>
    <property type="match status" value="1"/>
</dbReference>
<dbReference type="SMART" id="SM00645">
    <property type="entry name" value="Pept_C1"/>
    <property type="match status" value="1"/>
</dbReference>
<evidence type="ECO:0000259" key="7">
    <source>
        <dbReference type="SMART" id="SM00645"/>
    </source>
</evidence>
<sequence>MIRFLLVSLLVVAATSSALDHASEFYAFKLKHGKTYKNQVEETKRFNIFKSNIEKIASHNARYEQGLATYTLGINQFADMTAEEFSTMLGYQSANKPKLNITGTFKKPEGVEIPDSIDWREQNRVTAIKNQGSCGSCWAFSITGSTEGAYARKTGNLVSLSEQQLIDCTTDFNSGCAGGYLEKNFVYVTSDGLQSESSYPYEGVDNSCKYDASKVVTRVSSYVTIFYDEQELRNAVGTVGPVSVGINAGFLQLYSGGIFHEELCNPMHLNHAVLVVGYGSENGEEYWIVKNSWGTSWGEEGYFRFKFGVDECGINTDNVYPIID</sequence>
<keyword evidence="6" id="KW-0732">Signal</keyword>
<proteinExistence type="inferred from homology"/>
<keyword evidence="10" id="KW-1185">Reference proteome</keyword>